<dbReference type="RefSeq" id="WP_062558910.1">
    <property type="nucleotide sequence ID" value="NZ_CP013341.1"/>
</dbReference>
<keyword evidence="1" id="KW-1133">Transmembrane helix</keyword>
<proteinExistence type="predicted"/>
<feature type="transmembrane region" description="Helical" evidence="1">
    <location>
        <begin position="7"/>
        <end position="26"/>
    </location>
</feature>
<keyword evidence="5" id="KW-1185">Reference proteome</keyword>
<dbReference type="EMBL" id="QAOL01000018">
    <property type="protein sequence ID" value="PTQ84407.1"/>
    <property type="molecule type" value="Genomic_DNA"/>
</dbReference>
<feature type="domain" description="CAAX prenyl protease 2/Lysostaphin resistance protein A-like" evidence="2">
    <location>
        <begin position="115"/>
        <end position="206"/>
    </location>
</feature>
<feature type="transmembrane region" description="Helical" evidence="1">
    <location>
        <begin position="194"/>
        <end position="214"/>
    </location>
</feature>
<feature type="transmembrane region" description="Helical" evidence="1">
    <location>
        <begin position="155"/>
        <end position="182"/>
    </location>
</feature>
<evidence type="ECO:0000259" key="2">
    <source>
        <dbReference type="Pfam" id="PF02517"/>
    </source>
</evidence>
<evidence type="ECO:0000313" key="6">
    <source>
        <dbReference type="Proteomes" id="UP000244110"/>
    </source>
</evidence>
<dbReference type="NCBIfam" id="TIGR03008">
    <property type="entry name" value="pepcterm_CAAX"/>
    <property type="match status" value="1"/>
</dbReference>
<dbReference type="Proteomes" id="UP000244110">
    <property type="component" value="Unassembled WGS sequence"/>
</dbReference>
<dbReference type="InterPro" id="IPR003675">
    <property type="entry name" value="Rce1/LyrA-like_dom"/>
</dbReference>
<reference evidence="5" key="1">
    <citation type="submission" date="2016-10" db="EMBL/GenBank/DDBJ databases">
        <authorList>
            <person name="Varghese N."/>
            <person name="Submissions S."/>
        </authorList>
    </citation>
    <scope>NUCLEOTIDE SEQUENCE [LARGE SCALE GENOMIC DNA]</scope>
    <source>
        <strain evidence="5">Nm10</strain>
    </source>
</reference>
<dbReference type="Pfam" id="PF02517">
    <property type="entry name" value="Rce1-like"/>
    <property type="match status" value="1"/>
</dbReference>
<dbReference type="GO" id="GO:0080120">
    <property type="term" value="P:CAAX-box protein maturation"/>
    <property type="evidence" value="ECO:0007669"/>
    <property type="project" value="UniProtKB-ARBA"/>
</dbReference>
<feature type="transmembrane region" description="Helical" evidence="1">
    <location>
        <begin position="69"/>
        <end position="91"/>
    </location>
</feature>
<protein>
    <recommendedName>
        <fullName evidence="2">CAAX prenyl protease 2/Lysostaphin resistance protein A-like domain-containing protein</fullName>
    </recommendedName>
</protein>
<dbReference type="AlphaFoldDB" id="A0A0S3AJB7"/>
<organism evidence="3 6">
    <name type="scientific">Nitrosomonas ureae</name>
    <dbReference type="NCBI Taxonomy" id="44577"/>
    <lineage>
        <taxon>Bacteria</taxon>
        <taxon>Pseudomonadati</taxon>
        <taxon>Pseudomonadota</taxon>
        <taxon>Betaproteobacteria</taxon>
        <taxon>Nitrosomonadales</taxon>
        <taxon>Nitrosomonadaceae</taxon>
        <taxon>Nitrosomonas</taxon>
    </lineage>
</organism>
<feature type="transmembrane region" description="Helical" evidence="1">
    <location>
        <begin position="111"/>
        <end position="134"/>
    </location>
</feature>
<dbReference type="KEGG" id="nur:ATY38_08415"/>
<dbReference type="InterPro" id="IPR014346">
    <property type="entry name" value="Prenyl_protease-related"/>
</dbReference>
<sequence length="221" mass="25300">MFDRANFCRIAPFGAYVFFMVLEDVLLKFGWEANDLRMLYAVKITVVIGLLWTMRSAYSELHWPINSSFRTWVIAIIAGILVFVAWINLLADWMVMGEAVGFDPRDNNEMDWFLVTVRLIGAALVVPVMEELFWRSFLMRWLAHPNFLAVNPAQVGVKAFCITAILFAIAHSLWFAGLFAGIVYNMLYMRSGTLWSPILAHATTNGILGIWIIYTGNWGFW</sequence>
<gene>
    <name evidence="3" type="ORF">C8R28_101828</name>
    <name evidence="4" type="ORF">SAMN05216406_13610</name>
</gene>
<evidence type="ECO:0000256" key="1">
    <source>
        <dbReference type="SAM" id="Phobius"/>
    </source>
</evidence>
<evidence type="ECO:0000313" key="4">
    <source>
        <dbReference type="EMBL" id="SDU22087.1"/>
    </source>
</evidence>
<dbReference type="PANTHER" id="PTHR43592:SF15">
    <property type="entry name" value="CAAX AMINO TERMINAL PROTEASE FAMILY PROTEIN"/>
    <property type="match status" value="1"/>
</dbReference>
<name>A0A0S3AJB7_9PROT</name>
<keyword evidence="1" id="KW-0472">Membrane</keyword>
<reference evidence="4" key="2">
    <citation type="submission" date="2016-10" db="EMBL/GenBank/DDBJ databases">
        <authorList>
            <person name="de Groot N.N."/>
        </authorList>
    </citation>
    <scope>NUCLEOTIDE SEQUENCE [LARGE SCALE GENOMIC DNA]</scope>
    <source>
        <strain evidence="4">Nm10</strain>
    </source>
</reference>
<dbReference type="GO" id="GO:0004175">
    <property type="term" value="F:endopeptidase activity"/>
    <property type="evidence" value="ECO:0007669"/>
    <property type="project" value="UniProtKB-ARBA"/>
</dbReference>
<dbReference type="Proteomes" id="UP000182882">
    <property type="component" value="Unassembled WGS sequence"/>
</dbReference>
<keyword evidence="1" id="KW-0812">Transmembrane</keyword>
<accession>A0A0S3AJB7</accession>
<feature type="transmembrane region" description="Helical" evidence="1">
    <location>
        <begin position="38"/>
        <end position="57"/>
    </location>
</feature>
<evidence type="ECO:0000313" key="5">
    <source>
        <dbReference type="Proteomes" id="UP000182882"/>
    </source>
</evidence>
<dbReference type="PANTHER" id="PTHR43592">
    <property type="entry name" value="CAAX AMINO TERMINAL PROTEASE"/>
    <property type="match status" value="1"/>
</dbReference>
<reference evidence="3 6" key="3">
    <citation type="submission" date="2018-04" db="EMBL/GenBank/DDBJ databases">
        <title>Active sludge and wastewater microbial communities from Klosterneuburg, Austria.</title>
        <authorList>
            <person name="Wagner M."/>
        </authorList>
    </citation>
    <scope>NUCLEOTIDE SEQUENCE [LARGE SCALE GENOMIC DNA]</scope>
    <source>
        <strain evidence="3 6">Nm4</strain>
    </source>
</reference>
<evidence type="ECO:0000313" key="3">
    <source>
        <dbReference type="EMBL" id="PTQ84407.1"/>
    </source>
</evidence>
<dbReference type="EMBL" id="FNLN01000036">
    <property type="protein sequence ID" value="SDU22087.1"/>
    <property type="molecule type" value="Genomic_DNA"/>
</dbReference>